<gene>
    <name evidence="1" type="ORF">PSA7680_01853</name>
</gene>
<keyword evidence="2" id="KW-1185">Reference proteome</keyword>
<proteinExistence type="predicted"/>
<reference evidence="1 2" key="1">
    <citation type="submission" date="2017-03" db="EMBL/GenBank/DDBJ databases">
        <authorList>
            <person name="Afonso C.L."/>
            <person name="Miller P.J."/>
            <person name="Scott M.A."/>
            <person name="Spackman E."/>
            <person name="Goraichik I."/>
            <person name="Dimitrov K.M."/>
            <person name="Suarez D.L."/>
            <person name="Swayne D.E."/>
        </authorList>
    </citation>
    <scope>NUCLEOTIDE SEQUENCE [LARGE SCALE GENOMIC DNA]</scope>
    <source>
        <strain evidence="1 2">CECT 7680</strain>
    </source>
</reference>
<dbReference type="AlphaFoldDB" id="A0A1Y5SDA8"/>
<protein>
    <submittedName>
        <fullName evidence="1">Uncharacterized protein</fullName>
    </submittedName>
</protein>
<dbReference type="EMBL" id="FWFQ01000011">
    <property type="protein sequence ID" value="SLN37993.1"/>
    <property type="molecule type" value="Genomic_DNA"/>
</dbReference>
<evidence type="ECO:0000313" key="2">
    <source>
        <dbReference type="Proteomes" id="UP000193409"/>
    </source>
</evidence>
<evidence type="ECO:0000313" key="1">
    <source>
        <dbReference type="EMBL" id="SLN37993.1"/>
    </source>
</evidence>
<dbReference type="Proteomes" id="UP000193409">
    <property type="component" value="Unassembled WGS sequence"/>
</dbReference>
<name>A0A1Y5SDA8_9RHOB</name>
<accession>A0A1Y5SDA8</accession>
<dbReference type="OrthoDB" id="7679320at2"/>
<sequence length="142" mass="15402">MRYLCALLLLPTEAFAWEFSSRPLCRLSHQNDSAGIVITHDPSIPEYRLSLDLKAGAWAPSATFGMAFEGGRALTIGTDRHAVEGTRLSVRDRGFGNVLDGLEFNTTATAFTESQGVRFSLEGAAPEVRRFRSCVAPPAPTS</sequence>
<organism evidence="1 2">
    <name type="scientific">Pseudoruegeria aquimaris</name>
    <dbReference type="NCBI Taxonomy" id="393663"/>
    <lineage>
        <taxon>Bacteria</taxon>
        <taxon>Pseudomonadati</taxon>
        <taxon>Pseudomonadota</taxon>
        <taxon>Alphaproteobacteria</taxon>
        <taxon>Rhodobacterales</taxon>
        <taxon>Roseobacteraceae</taxon>
        <taxon>Pseudoruegeria</taxon>
    </lineage>
</organism>
<dbReference type="RefSeq" id="WP_085868416.1">
    <property type="nucleotide sequence ID" value="NZ_FWFQ01000011.1"/>
</dbReference>